<dbReference type="RefSeq" id="WP_012582958.1">
    <property type="nucleotide sequence ID" value="NC_011661.1"/>
</dbReference>
<dbReference type="SUPFAM" id="SSF53756">
    <property type="entry name" value="UDP-Glycosyltransferase/glycogen phosphorylase"/>
    <property type="match status" value="1"/>
</dbReference>
<gene>
    <name evidence="3" type="ordered locus">Dtur_0585</name>
</gene>
<dbReference type="Gene3D" id="3.40.50.2000">
    <property type="entry name" value="Glycogen Phosphorylase B"/>
    <property type="match status" value="2"/>
</dbReference>
<reference evidence="4" key="1">
    <citation type="journal article" date="2016" name="Front. Microbiol.">
        <title>The complete genome sequence of hyperthermophile Dictyoglomus turgidum DSM 6724 reveals a specialized carbohydrate fermentor.</title>
        <authorList>
            <person name="Brumm P.J."/>
            <person name="Gowda K."/>
            <person name="Robb F.T."/>
            <person name="Mead D.A."/>
        </authorList>
    </citation>
    <scope>NUCLEOTIDE SEQUENCE [LARGE SCALE GENOMIC DNA]</scope>
    <source>
        <strain evidence="4">DSM 6724 / Z-1310</strain>
    </source>
</reference>
<dbReference type="Pfam" id="PF13439">
    <property type="entry name" value="Glyco_transf_4"/>
    <property type="match status" value="1"/>
</dbReference>
<dbReference type="OrthoDB" id="9787293at2"/>
<dbReference type="Pfam" id="PF00534">
    <property type="entry name" value="Glycos_transf_1"/>
    <property type="match status" value="1"/>
</dbReference>
<organism evidence="3 4">
    <name type="scientific">Dictyoglomus turgidum (strain DSM 6724 / Z-1310)</name>
    <dbReference type="NCBI Taxonomy" id="515635"/>
    <lineage>
        <taxon>Bacteria</taxon>
        <taxon>Pseudomonadati</taxon>
        <taxon>Dictyoglomota</taxon>
        <taxon>Dictyoglomia</taxon>
        <taxon>Dictyoglomales</taxon>
        <taxon>Dictyoglomaceae</taxon>
        <taxon>Dictyoglomus</taxon>
    </lineage>
</organism>
<dbReference type="PANTHER" id="PTHR45947:SF3">
    <property type="entry name" value="SULFOQUINOVOSYL TRANSFERASE SQD2"/>
    <property type="match status" value="1"/>
</dbReference>
<sequence length="415" mass="47707">MANKNIWLFNHYAITPNLPGGTRHFDFGKELVRRGYKVTIFASSFHYSLLRETKEYEKEKFIIEDYEGVRFVWLKTFSYSGNDWRRVVNMLSYAIRAYEVAQKINTEKPDIIIGSSVHLFAVFTAYLLSKKYKTPFIMEVRDLWPQTLMDMGVSKWHPFVILLGILEKFLYKRADKIIVLLPRANEYIEKLGISPEKIVWIPNGVDFERFQFKNGGSLRDETYTSDEFIVTYTGAIGKANNLDVAVEAAKILQKDYPNIKFLFVGDGPEKGRLLEIVKKEKINNLEFKAPLPKDRIVEIIQKADVLFLALKDSPLYKYGISLNKLFDYLASGKPIIFSSNSINNPVDEAKAGITVPPDNPQALADAIIKLYKMSPEERRAMGLNGRKYVEKYHSIPVLVDKLEKIFEEVGVMKKG</sequence>
<feature type="domain" description="Glycosyl transferase family 1" evidence="1">
    <location>
        <begin position="225"/>
        <end position="387"/>
    </location>
</feature>
<dbReference type="eggNOG" id="COG0438">
    <property type="taxonomic scope" value="Bacteria"/>
</dbReference>
<dbReference type="PATRIC" id="fig|515635.4.peg.620"/>
<proteinExistence type="predicted"/>
<dbReference type="Proteomes" id="UP000007719">
    <property type="component" value="Chromosome"/>
</dbReference>
<feature type="domain" description="Glycosyltransferase subfamily 4-like N-terminal" evidence="2">
    <location>
        <begin position="26"/>
        <end position="209"/>
    </location>
</feature>
<dbReference type="PANTHER" id="PTHR45947">
    <property type="entry name" value="SULFOQUINOVOSYL TRANSFERASE SQD2"/>
    <property type="match status" value="1"/>
</dbReference>
<evidence type="ECO:0000313" key="4">
    <source>
        <dbReference type="Proteomes" id="UP000007719"/>
    </source>
</evidence>
<evidence type="ECO:0000313" key="3">
    <source>
        <dbReference type="EMBL" id="ACK41873.1"/>
    </source>
</evidence>
<evidence type="ECO:0000259" key="1">
    <source>
        <dbReference type="Pfam" id="PF00534"/>
    </source>
</evidence>
<dbReference type="EMBL" id="CP001251">
    <property type="protein sequence ID" value="ACK41873.1"/>
    <property type="molecule type" value="Genomic_DNA"/>
</dbReference>
<dbReference type="InterPro" id="IPR001296">
    <property type="entry name" value="Glyco_trans_1"/>
</dbReference>
<dbReference type="InterPro" id="IPR028098">
    <property type="entry name" value="Glyco_trans_4-like_N"/>
</dbReference>
<keyword evidence="3" id="KW-0808">Transferase</keyword>
<name>B8DZE0_DICTD</name>
<dbReference type="InterPro" id="IPR050194">
    <property type="entry name" value="Glycosyltransferase_grp1"/>
</dbReference>
<dbReference type="STRING" id="515635.Dtur_0585"/>
<dbReference type="CAZy" id="GT4">
    <property type="family name" value="Glycosyltransferase Family 4"/>
</dbReference>
<dbReference type="HOGENOM" id="CLU_009583_11_2_0"/>
<protein>
    <submittedName>
        <fullName evidence="3">Glycosyl transferase group 1</fullName>
    </submittedName>
</protein>
<accession>B8DZE0</accession>
<dbReference type="CDD" id="cd03794">
    <property type="entry name" value="GT4_WbuB-like"/>
    <property type="match status" value="1"/>
</dbReference>
<dbReference type="EnsemblBacteria" id="ACK41873">
    <property type="protein sequence ID" value="ACK41873"/>
    <property type="gene ID" value="Dtur_0585"/>
</dbReference>
<dbReference type="FunCoup" id="B8DZE0">
    <property type="interactions" value="3"/>
</dbReference>
<dbReference type="GO" id="GO:0016757">
    <property type="term" value="F:glycosyltransferase activity"/>
    <property type="evidence" value="ECO:0007669"/>
    <property type="project" value="InterPro"/>
</dbReference>
<dbReference type="InParanoid" id="B8DZE0"/>
<evidence type="ECO:0000259" key="2">
    <source>
        <dbReference type="Pfam" id="PF13439"/>
    </source>
</evidence>
<dbReference type="KEGG" id="dtu:Dtur_0585"/>
<keyword evidence="4" id="KW-1185">Reference proteome</keyword>
<dbReference type="AlphaFoldDB" id="B8DZE0"/>